<dbReference type="Pfam" id="PF00881">
    <property type="entry name" value="Nitroreductase"/>
    <property type="match status" value="1"/>
</dbReference>
<dbReference type="InterPro" id="IPR000415">
    <property type="entry name" value="Nitroreductase-like"/>
</dbReference>
<comment type="caution">
    <text evidence="2">The sequence shown here is derived from an EMBL/GenBank/DDBJ whole genome shotgun (WGS) entry which is preliminary data.</text>
</comment>
<name>A0A9W6JCM5_9HYPH</name>
<feature type="domain" description="Nitroreductase" evidence="1">
    <location>
        <begin position="21"/>
        <end position="186"/>
    </location>
</feature>
<dbReference type="PANTHER" id="PTHR23026:SF123">
    <property type="entry name" value="NAD(P)H NITROREDUCTASE RV3131-RELATED"/>
    <property type="match status" value="1"/>
</dbReference>
<dbReference type="Gene3D" id="3.40.109.10">
    <property type="entry name" value="NADH Oxidase"/>
    <property type="match status" value="1"/>
</dbReference>
<dbReference type="PANTHER" id="PTHR23026">
    <property type="entry name" value="NADPH NITROREDUCTASE"/>
    <property type="match status" value="1"/>
</dbReference>
<sequence length="215" mass="23644">MTSNAAPVFDAAFRDRLAELIAWRRDVRRFRSDPVAPETVRRLLRLAVLSPSVGNSQPWRFVLVESPELRRAARENCLAANAAAAESYDGERAALYRSLKLEGMREAPVHLAVFCDGETELGCGLGRATMPETLAYSAVGAVATLWLAARAEGIGLGWVSILDPDRIHALLDAPAAWRLIAYLCLGLPQEEHDDPELVRAGWQERVSLDTVLSVR</sequence>
<dbReference type="SUPFAM" id="SSF55469">
    <property type="entry name" value="FMN-dependent nitroreductase-like"/>
    <property type="match status" value="1"/>
</dbReference>
<dbReference type="RefSeq" id="WP_271202790.1">
    <property type="nucleotide sequence ID" value="NZ_BSFK01000002.1"/>
</dbReference>
<dbReference type="EMBL" id="BSFK01000002">
    <property type="protein sequence ID" value="GLK74807.1"/>
    <property type="molecule type" value="Genomic_DNA"/>
</dbReference>
<proteinExistence type="predicted"/>
<dbReference type="InterPro" id="IPR012825">
    <property type="entry name" value="BluB"/>
</dbReference>
<dbReference type="GO" id="GO:0016491">
    <property type="term" value="F:oxidoreductase activity"/>
    <property type="evidence" value="ECO:0007669"/>
    <property type="project" value="InterPro"/>
</dbReference>
<dbReference type="InterPro" id="IPR029479">
    <property type="entry name" value="Nitroreductase"/>
</dbReference>
<reference evidence="2" key="1">
    <citation type="journal article" date="2014" name="Int. J. Syst. Evol. Microbiol.">
        <title>Complete genome sequence of Corynebacterium casei LMG S-19264T (=DSM 44701T), isolated from a smear-ripened cheese.</title>
        <authorList>
            <consortium name="US DOE Joint Genome Institute (JGI-PGF)"/>
            <person name="Walter F."/>
            <person name="Albersmeier A."/>
            <person name="Kalinowski J."/>
            <person name="Ruckert C."/>
        </authorList>
    </citation>
    <scope>NUCLEOTIDE SEQUENCE</scope>
    <source>
        <strain evidence="2">VKM B-2555</strain>
    </source>
</reference>
<keyword evidence="3" id="KW-1185">Reference proteome</keyword>
<accession>A0A9W6JCM5</accession>
<evidence type="ECO:0000313" key="3">
    <source>
        <dbReference type="Proteomes" id="UP001143364"/>
    </source>
</evidence>
<gene>
    <name evidence="2" type="ORF">GCM10008171_00590</name>
</gene>
<dbReference type="InterPro" id="IPR050627">
    <property type="entry name" value="Nitroreductase/BluB"/>
</dbReference>
<reference evidence="2" key="2">
    <citation type="submission" date="2023-01" db="EMBL/GenBank/DDBJ databases">
        <authorList>
            <person name="Sun Q."/>
            <person name="Evtushenko L."/>
        </authorList>
    </citation>
    <scope>NUCLEOTIDE SEQUENCE</scope>
    <source>
        <strain evidence="2">VKM B-2555</strain>
    </source>
</reference>
<organism evidence="2 3">
    <name type="scientific">Methylopila jiangsuensis</name>
    <dbReference type="NCBI Taxonomy" id="586230"/>
    <lineage>
        <taxon>Bacteria</taxon>
        <taxon>Pseudomonadati</taxon>
        <taxon>Pseudomonadota</taxon>
        <taxon>Alphaproteobacteria</taxon>
        <taxon>Hyphomicrobiales</taxon>
        <taxon>Methylopilaceae</taxon>
        <taxon>Methylopila</taxon>
    </lineage>
</organism>
<dbReference type="Proteomes" id="UP001143364">
    <property type="component" value="Unassembled WGS sequence"/>
</dbReference>
<evidence type="ECO:0000259" key="1">
    <source>
        <dbReference type="Pfam" id="PF00881"/>
    </source>
</evidence>
<dbReference type="AlphaFoldDB" id="A0A9W6JCM5"/>
<evidence type="ECO:0000313" key="2">
    <source>
        <dbReference type="EMBL" id="GLK74807.1"/>
    </source>
</evidence>
<dbReference type="NCBIfam" id="TIGR02476">
    <property type="entry name" value="BluB"/>
    <property type="match status" value="1"/>
</dbReference>
<protein>
    <submittedName>
        <fullName evidence="2">Oxidoreductase</fullName>
    </submittedName>
</protein>